<accession>A0A916WJ32</accession>
<dbReference type="InterPro" id="IPR036852">
    <property type="entry name" value="Peptidase_S8/S53_dom_sf"/>
</dbReference>
<feature type="region of interest" description="Disordered" evidence="1">
    <location>
        <begin position="562"/>
        <end position="583"/>
    </location>
</feature>
<evidence type="ECO:0000313" key="2">
    <source>
        <dbReference type="EMBL" id="GGB02422.1"/>
    </source>
</evidence>
<organism evidence="2 3">
    <name type="scientific">Polaromonas eurypsychrophila</name>
    <dbReference type="NCBI Taxonomy" id="1614635"/>
    <lineage>
        <taxon>Bacteria</taxon>
        <taxon>Pseudomonadati</taxon>
        <taxon>Pseudomonadota</taxon>
        <taxon>Betaproteobacteria</taxon>
        <taxon>Burkholderiales</taxon>
        <taxon>Comamonadaceae</taxon>
        <taxon>Polaromonas</taxon>
    </lineage>
</organism>
<protein>
    <recommendedName>
        <fullName evidence="4">Peptidase S8/S53 domain-containing protein</fullName>
    </recommendedName>
</protein>
<reference evidence="2" key="2">
    <citation type="submission" date="2020-09" db="EMBL/GenBank/DDBJ databases">
        <authorList>
            <person name="Sun Q."/>
            <person name="Zhou Y."/>
        </authorList>
    </citation>
    <scope>NUCLEOTIDE SEQUENCE</scope>
    <source>
        <strain evidence="2">CGMCC 1.15322</strain>
    </source>
</reference>
<evidence type="ECO:0008006" key="4">
    <source>
        <dbReference type="Google" id="ProtNLM"/>
    </source>
</evidence>
<comment type="caution">
    <text evidence="2">The sequence shown here is derived from an EMBL/GenBank/DDBJ whole genome shotgun (WGS) entry which is preliminary data.</text>
</comment>
<dbReference type="AlphaFoldDB" id="A0A916WJ32"/>
<dbReference type="Proteomes" id="UP000620596">
    <property type="component" value="Unassembled WGS sequence"/>
</dbReference>
<reference evidence="2" key="1">
    <citation type="journal article" date="2014" name="Int. J. Syst. Evol. Microbiol.">
        <title>Complete genome sequence of Corynebacterium casei LMG S-19264T (=DSM 44701T), isolated from a smear-ripened cheese.</title>
        <authorList>
            <consortium name="US DOE Joint Genome Institute (JGI-PGF)"/>
            <person name="Walter F."/>
            <person name="Albersmeier A."/>
            <person name="Kalinowski J."/>
            <person name="Ruckert C."/>
        </authorList>
    </citation>
    <scope>NUCLEOTIDE SEQUENCE</scope>
    <source>
        <strain evidence="2">CGMCC 1.15322</strain>
    </source>
</reference>
<dbReference type="GO" id="GO:0004252">
    <property type="term" value="F:serine-type endopeptidase activity"/>
    <property type="evidence" value="ECO:0007669"/>
    <property type="project" value="InterPro"/>
</dbReference>
<evidence type="ECO:0000256" key="1">
    <source>
        <dbReference type="SAM" id="MobiDB-lite"/>
    </source>
</evidence>
<sequence>MYWTPLPKGSFTGIDWAKPGATSGFDPYLIWAEADNFAGYGLDKPPKWLPLLIELKPGVSVAQLKAAASPKWFHVPPVYTSPAAPAGLSYCTARVRPAFFKHIRVGGSLHALVQRFELGLSADHHADDPHAPVVPGPSAPHTLLQGKVVGLIDGGLAFANANFLRNGKARTRYFWHQDEQGTGPAPADLGYGHELTAADINQAMQQNTFGGLVDETAVYDQFKMGMELNKRLNHGTHVLDIACGPRTVLAQIAGVPPALNAPPTWALADDDASSCDIVAVQLDWDTVVDTSGGSMNVHIMDGLMYILSRCASNAKVAVNLSWGTLAGPHDGSSVLEAAMDQLITLKTGRLQIVLPVSNNYQSRTHANQTLSKGEKFTLNWRGQPGDSSQNYLELWLPLGAQGIEVQLTPPGQASLPALAWGKSGTWNTSSGKPLCAMIYPKSVATGTNGTCALLAVAPTFGFKKSVATAPSGVWEVKITNTQPGKVTVDAYVERDDEIIGVKTGARQSHFEDQWYDTSGNPGSFIDHPNNSSPIRRSGNFNSIATGTKTISVGGIRVEGPMWAKYSPRKPDPDASRPERPGVVKVPDTQAYSDENPILLGLKAAGTRSGGVARLVGTSDAAPQITRKIFNAL</sequence>
<feature type="compositionally biased region" description="Basic and acidic residues" evidence="1">
    <location>
        <begin position="568"/>
        <end position="581"/>
    </location>
</feature>
<dbReference type="SUPFAM" id="SSF52743">
    <property type="entry name" value="Subtilisin-like"/>
    <property type="match status" value="1"/>
</dbReference>
<evidence type="ECO:0000313" key="3">
    <source>
        <dbReference type="Proteomes" id="UP000620596"/>
    </source>
</evidence>
<dbReference type="GO" id="GO:0006508">
    <property type="term" value="P:proteolysis"/>
    <property type="evidence" value="ECO:0007669"/>
    <property type="project" value="InterPro"/>
</dbReference>
<dbReference type="Gene3D" id="3.40.50.200">
    <property type="entry name" value="Peptidase S8/S53 domain"/>
    <property type="match status" value="1"/>
</dbReference>
<proteinExistence type="predicted"/>
<keyword evidence="3" id="KW-1185">Reference proteome</keyword>
<dbReference type="RefSeq" id="WP_188708780.1">
    <property type="nucleotide sequence ID" value="NZ_BMIG01000008.1"/>
</dbReference>
<name>A0A916WJ32_9BURK</name>
<dbReference type="EMBL" id="BMIG01000008">
    <property type="protein sequence ID" value="GGB02422.1"/>
    <property type="molecule type" value="Genomic_DNA"/>
</dbReference>
<gene>
    <name evidence="2" type="ORF">GCM10011496_24260</name>
</gene>